<reference evidence="4" key="1">
    <citation type="journal article" date="2020" name="ISME J.">
        <title>Gammaproteobacteria mediating utilization of methyl-, sulfur- and petroleum organic compounds in deep ocean hydrothermal plumes.</title>
        <authorList>
            <person name="Zhou Z."/>
            <person name="Liu Y."/>
            <person name="Pan J."/>
            <person name="Cron B.R."/>
            <person name="Toner B.M."/>
            <person name="Anantharaman K."/>
            <person name="Breier J.A."/>
            <person name="Dick G.J."/>
            <person name="Li M."/>
        </authorList>
    </citation>
    <scope>NUCLEOTIDE SEQUENCE</scope>
    <source>
        <strain evidence="4">SZUA-1515</strain>
    </source>
</reference>
<accession>A0A832ZVS7</accession>
<evidence type="ECO:0000256" key="2">
    <source>
        <dbReference type="PROSITE-ProRule" id="PRU00117"/>
    </source>
</evidence>
<dbReference type="PANTHER" id="PTHR12826:SF13">
    <property type="entry name" value="RNA-BINDING PROTEIN PNO1"/>
    <property type="match status" value="1"/>
</dbReference>
<dbReference type="InterPro" id="IPR019964">
    <property type="entry name" value="KH_domain_protein_archaea"/>
</dbReference>
<dbReference type="NCBIfam" id="TIGR03665">
    <property type="entry name" value="arCOG04150"/>
    <property type="match status" value="1"/>
</dbReference>
<proteinExistence type="predicted"/>
<dbReference type="Gene3D" id="3.30.1370.10">
    <property type="entry name" value="K Homology domain, type 1"/>
    <property type="match status" value="2"/>
</dbReference>
<feature type="domain" description="K Homology" evidence="3">
    <location>
        <begin position="97"/>
        <end position="170"/>
    </location>
</feature>
<dbReference type="AlphaFoldDB" id="A0A832ZVS7"/>
<dbReference type="SUPFAM" id="SSF54791">
    <property type="entry name" value="Eukaryotic type KH-domain (KH-domain type I)"/>
    <property type="match status" value="2"/>
</dbReference>
<dbReference type="SMART" id="SM00322">
    <property type="entry name" value="KH"/>
    <property type="match status" value="2"/>
</dbReference>
<dbReference type="PROSITE" id="PS50084">
    <property type="entry name" value="KH_TYPE_1"/>
    <property type="match status" value="1"/>
</dbReference>
<dbReference type="EMBL" id="DQVM01000085">
    <property type="protein sequence ID" value="HIQ29798.1"/>
    <property type="molecule type" value="Genomic_DNA"/>
</dbReference>
<evidence type="ECO:0000259" key="3">
    <source>
        <dbReference type="SMART" id="SM00322"/>
    </source>
</evidence>
<dbReference type="GO" id="GO:0003723">
    <property type="term" value="F:RNA binding"/>
    <property type="evidence" value="ECO:0007669"/>
    <property type="project" value="UniProtKB-UniRule"/>
</dbReference>
<gene>
    <name evidence="4" type="ORF">EYH45_04455</name>
</gene>
<dbReference type="InterPro" id="IPR055211">
    <property type="entry name" value="KH_PNO1_2nd"/>
</dbReference>
<comment type="caution">
    <text evidence="4">The sequence shown here is derived from an EMBL/GenBank/DDBJ whole genome shotgun (WGS) entry which is preliminary data.</text>
</comment>
<evidence type="ECO:0000313" key="4">
    <source>
        <dbReference type="EMBL" id="HIQ29798.1"/>
    </source>
</evidence>
<dbReference type="InterPro" id="IPR004088">
    <property type="entry name" value="KH_dom_type_1"/>
</dbReference>
<dbReference type="InterPro" id="IPR004087">
    <property type="entry name" value="KH_dom"/>
</dbReference>
<keyword evidence="1 2" id="KW-0694">RNA-binding</keyword>
<protein>
    <submittedName>
        <fullName evidence="4">RNA-processing protein</fullName>
    </submittedName>
</protein>
<dbReference type="PANTHER" id="PTHR12826">
    <property type="entry name" value="RIBONUCLEASE Y"/>
    <property type="match status" value="1"/>
</dbReference>
<evidence type="ECO:0000313" key="5">
    <source>
        <dbReference type="Proteomes" id="UP000608579"/>
    </source>
</evidence>
<organism evidence="4 5">
    <name type="scientific">Caldiarchaeum subterraneum</name>
    <dbReference type="NCBI Taxonomy" id="311458"/>
    <lineage>
        <taxon>Archaea</taxon>
        <taxon>Nitrososphaerota</taxon>
        <taxon>Candidatus Caldarchaeales</taxon>
        <taxon>Candidatus Caldarchaeaceae</taxon>
        <taxon>Candidatus Caldarchaeum</taxon>
    </lineage>
</organism>
<evidence type="ECO:0000256" key="1">
    <source>
        <dbReference type="ARBA" id="ARBA00022884"/>
    </source>
</evidence>
<name>A0A832ZVS7_CALS0</name>
<sequence length="197" mass="21459">MGFSGWGEFTGTSFVVHIPKERIGVLIGQQGRVKKEIEDRLGVQLKIDSGSGTVVINLSKSPHEGGDPAALFKAKDIVTAIARGFSPERAFKLFDEDTILSVVDISEYVGRSANNLVRVRSRLIGTGGKTRRIIEENCHVELSIYGDTVAIIGEYNDVRAAEEAVIALIKGAPHGAVYKMVDEHARRRKTGGLVRPF</sequence>
<dbReference type="Proteomes" id="UP000608579">
    <property type="component" value="Unassembled WGS sequence"/>
</dbReference>
<dbReference type="InterPro" id="IPR036612">
    <property type="entry name" value="KH_dom_type_1_sf"/>
</dbReference>
<dbReference type="Pfam" id="PF00013">
    <property type="entry name" value="KH_1"/>
    <property type="match status" value="1"/>
</dbReference>
<feature type="domain" description="K Homology" evidence="3">
    <location>
        <begin position="10"/>
        <end position="83"/>
    </location>
</feature>
<dbReference type="Pfam" id="PF22891">
    <property type="entry name" value="KH_PNO1_2nd"/>
    <property type="match status" value="1"/>
</dbReference>